<reference evidence="1 2" key="1">
    <citation type="submission" date="2019-12" db="EMBL/GenBank/DDBJ databases">
        <authorList>
            <person name="Huq M.A."/>
        </authorList>
    </citation>
    <scope>NUCLEOTIDE SEQUENCE [LARGE SCALE GENOMIC DNA]</scope>
    <source>
        <strain evidence="1 2">MAH-25</strain>
    </source>
</reference>
<sequence length="71" mass="8198">MVRVETTTTAAGDFEPGVIWFGSRRVEVQAVSDRWYGAAQRWWKVETSEGSYVLRYDEEVRTWELAAVVGR</sequence>
<dbReference type="Proteomes" id="UP000469385">
    <property type="component" value="Unassembled WGS sequence"/>
</dbReference>
<accession>A0A6N8IYI6</accession>
<proteinExistence type="predicted"/>
<protein>
    <submittedName>
        <fullName evidence="1">Uncharacterized protein</fullName>
    </submittedName>
</protein>
<name>A0A6N8IYI6_9BURK</name>
<keyword evidence="2" id="KW-1185">Reference proteome</keyword>
<dbReference type="EMBL" id="WSEL01000009">
    <property type="protein sequence ID" value="MVQ32044.1"/>
    <property type="molecule type" value="Genomic_DNA"/>
</dbReference>
<comment type="caution">
    <text evidence="1">The sequence shown here is derived from an EMBL/GenBank/DDBJ whole genome shotgun (WGS) entry which is preliminary data.</text>
</comment>
<evidence type="ECO:0000313" key="2">
    <source>
        <dbReference type="Proteomes" id="UP000469385"/>
    </source>
</evidence>
<dbReference type="RefSeq" id="WP_157400038.1">
    <property type="nucleotide sequence ID" value="NZ_WSEL01000009.1"/>
</dbReference>
<evidence type="ECO:0000313" key="1">
    <source>
        <dbReference type="EMBL" id="MVQ32044.1"/>
    </source>
</evidence>
<dbReference type="AlphaFoldDB" id="A0A6N8IYI6"/>
<gene>
    <name evidence="1" type="ORF">GON04_21470</name>
</gene>
<organism evidence="1 2">
    <name type="scientific">Ramlibacter pinisoli</name>
    <dbReference type="NCBI Taxonomy" id="2682844"/>
    <lineage>
        <taxon>Bacteria</taxon>
        <taxon>Pseudomonadati</taxon>
        <taxon>Pseudomonadota</taxon>
        <taxon>Betaproteobacteria</taxon>
        <taxon>Burkholderiales</taxon>
        <taxon>Comamonadaceae</taxon>
        <taxon>Ramlibacter</taxon>
    </lineage>
</organism>